<evidence type="ECO:0000313" key="2">
    <source>
        <dbReference type="EMBL" id="GFY81790.1"/>
    </source>
</evidence>
<evidence type="ECO:0000313" key="3">
    <source>
        <dbReference type="Proteomes" id="UP000585474"/>
    </source>
</evidence>
<name>A0A7J0E5U1_9ERIC</name>
<proteinExistence type="predicted"/>
<evidence type="ECO:0000256" key="1">
    <source>
        <dbReference type="SAM" id="MobiDB-lite"/>
    </source>
</evidence>
<feature type="compositionally biased region" description="Basic and acidic residues" evidence="1">
    <location>
        <begin position="54"/>
        <end position="63"/>
    </location>
</feature>
<dbReference type="AlphaFoldDB" id="A0A7J0E5U1"/>
<reference evidence="2 3" key="1">
    <citation type="submission" date="2019-07" db="EMBL/GenBank/DDBJ databases">
        <title>De Novo Assembly of kiwifruit Actinidia rufa.</title>
        <authorList>
            <person name="Sugita-Konishi S."/>
            <person name="Sato K."/>
            <person name="Mori E."/>
            <person name="Abe Y."/>
            <person name="Kisaki G."/>
            <person name="Hamano K."/>
            <person name="Suezawa K."/>
            <person name="Otani M."/>
            <person name="Fukuda T."/>
            <person name="Manabe T."/>
            <person name="Gomi K."/>
            <person name="Tabuchi M."/>
            <person name="Akimitsu K."/>
            <person name="Kataoka I."/>
        </authorList>
    </citation>
    <scope>NUCLEOTIDE SEQUENCE [LARGE SCALE GENOMIC DNA]</scope>
    <source>
        <strain evidence="3">cv. Fuchu</strain>
    </source>
</reference>
<dbReference type="PANTHER" id="PTHR33641">
    <property type="entry name" value="OS06G0133500 PROTEIN"/>
    <property type="match status" value="1"/>
</dbReference>
<dbReference type="PANTHER" id="PTHR33641:SF16">
    <property type="entry name" value="AVR9_CF-9 RAPIDLY ELICITED PROTEIN"/>
    <property type="match status" value="1"/>
</dbReference>
<keyword evidence="3" id="KW-1185">Reference proteome</keyword>
<feature type="region of interest" description="Disordered" evidence="1">
    <location>
        <begin position="25"/>
        <end position="85"/>
    </location>
</feature>
<sequence>MFMSIFSSFDALCAESIGHKVCFSPASPPPKEAKVNSSSVDRRMEPSLPIISENLRKSGEKNSSESPVCVRKSRGQEQVKQQRRPRFAPEFDGVNCFETIVPY</sequence>
<accession>A0A7J0E5U1</accession>
<gene>
    <name evidence="2" type="ORF">Acr_02g0000300</name>
</gene>
<dbReference type="EMBL" id="BJWL01000002">
    <property type="protein sequence ID" value="GFY81790.1"/>
    <property type="molecule type" value="Genomic_DNA"/>
</dbReference>
<comment type="caution">
    <text evidence="2">The sequence shown here is derived from an EMBL/GenBank/DDBJ whole genome shotgun (WGS) entry which is preliminary data.</text>
</comment>
<dbReference type="OrthoDB" id="751010at2759"/>
<dbReference type="Proteomes" id="UP000585474">
    <property type="component" value="Unassembled WGS sequence"/>
</dbReference>
<protein>
    <submittedName>
        <fullName evidence="2">Uncharacterized protein</fullName>
    </submittedName>
</protein>
<organism evidence="2 3">
    <name type="scientific">Actinidia rufa</name>
    <dbReference type="NCBI Taxonomy" id="165716"/>
    <lineage>
        <taxon>Eukaryota</taxon>
        <taxon>Viridiplantae</taxon>
        <taxon>Streptophyta</taxon>
        <taxon>Embryophyta</taxon>
        <taxon>Tracheophyta</taxon>
        <taxon>Spermatophyta</taxon>
        <taxon>Magnoliopsida</taxon>
        <taxon>eudicotyledons</taxon>
        <taxon>Gunneridae</taxon>
        <taxon>Pentapetalae</taxon>
        <taxon>asterids</taxon>
        <taxon>Ericales</taxon>
        <taxon>Actinidiaceae</taxon>
        <taxon>Actinidia</taxon>
    </lineage>
</organism>